<protein>
    <submittedName>
        <fullName evidence="2">Uncharacterized protein</fullName>
    </submittedName>
</protein>
<proteinExistence type="predicted"/>
<sequence>MSELNHLRKKPPDDGGLLLDTKDRRLKMECEECGVLFYIGPEETSQQRYERRATLRRSINAAKTKMRRLRQSSDAREARLQADRANKESQREVETEDARTSRLQGQALRQDRLRQTETEDAWTSRLQGQALRQDRLRQTETKDARTTRLQEQAQRQQCMRDNIITSETAENRLKRLQNEARRKKASRAMSPARSQDSSDSDVVMEDVDSSSSDESSDESMNDNIQMTSDTSSHSKLPGMLTDKLEVDQKVESALKHLILRTLNGDAQGVKSSSSSSLALVLDSSRAEACISLPGGTVAP</sequence>
<evidence type="ECO:0000313" key="2">
    <source>
        <dbReference type="EMBL" id="EJK49125.1"/>
    </source>
</evidence>
<accession>K0R820</accession>
<dbReference type="EMBL" id="AGNL01045093">
    <property type="protein sequence ID" value="EJK49125.1"/>
    <property type="molecule type" value="Genomic_DNA"/>
</dbReference>
<feature type="compositionally biased region" description="Basic and acidic residues" evidence="1">
    <location>
        <begin position="169"/>
        <end position="180"/>
    </location>
</feature>
<feature type="compositionally biased region" description="Acidic residues" evidence="1">
    <location>
        <begin position="198"/>
        <end position="208"/>
    </location>
</feature>
<name>K0R820_THAOC</name>
<feature type="compositionally biased region" description="Basic and acidic residues" evidence="1">
    <location>
        <begin position="71"/>
        <end position="100"/>
    </location>
</feature>
<reference evidence="2 3" key="1">
    <citation type="journal article" date="2012" name="Genome Biol.">
        <title>Genome and low-iron response of an oceanic diatom adapted to chronic iron limitation.</title>
        <authorList>
            <person name="Lommer M."/>
            <person name="Specht M."/>
            <person name="Roy A.S."/>
            <person name="Kraemer L."/>
            <person name="Andreson R."/>
            <person name="Gutowska M.A."/>
            <person name="Wolf J."/>
            <person name="Bergner S.V."/>
            <person name="Schilhabel M.B."/>
            <person name="Klostermeier U.C."/>
            <person name="Beiko R.G."/>
            <person name="Rosenstiel P."/>
            <person name="Hippler M."/>
            <person name="Laroche J."/>
        </authorList>
    </citation>
    <scope>NUCLEOTIDE SEQUENCE [LARGE SCALE GENOMIC DNA]</scope>
    <source>
        <strain evidence="2 3">CCMP1005</strain>
    </source>
</reference>
<evidence type="ECO:0000313" key="3">
    <source>
        <dbReference type="Proteomes" id="UP000266841"/>
    </source>
</evidence>
<organism evidence="2 3">
    <name type="scientific">Thalassiosira oceanica</name>
    <name type="common">Marine diatom</name>
    <dbReference type="NCBI Taxonomy" id="159749"/>
    <lineage>
        <taxon>Eukaryota</taxon>
        <taxon>Sar</taxon>
        <taxon>Stramenopiles</taxon>
        <taxon>Ochrophyta</taxon>
        <taxon>Bacillariophyta</taxon>
        <taxon>Coscinodiscophyceae</taxon>
        <taxon>Thalassiosirophycidae</taxon>
        <taxon>Thalassiosirales</taxon>
        <taxon>Thalassiosiraceae</taxon>
        <taxon>Thalassiosira</taxon>
    </lineage>
</organism>
<dbReference type="AlphaFoldDB" id="K0R820"/>
<feature type="region of interest" description="Disordered" evidence="1">
    <location>
        <begin position="59"/>
        <end position="237"/>
    </location>
</feature>
<evidence type="ECO:0000256" key="1">
    <source>
        <dbReference type="SAM" id="MobiDB-lite"/>
    </source>
</evidence>
<dbReference type="OrthoDB" id="10639465at2759"/>
<feature type="compositionally biased region" description="Polar residues" evidence="1">
    <location>
        <begin position="149"/>
        <end position="168"/>
    </location>
</feature>
<feature type="compositionally biased region" description="Basic and acidic residues" evidence="1">
    <location>
        <begin position="132"/>
        <end position="148"/>
    </location>
</feature>
<feature type="compositionally biased region" description="Polar residues" evidence="1">
    <location>
        <begin position="221"/>
        <end position="234"/>
    </location>
</feature>
<keyword evidence="3" id="KW-1185">Reference proteome</keyword>
<dbReference type="Proteomes" id="UP000266841">
    <property type="component" value="Unassembled WGS sequence"/>
</dbReference>
<comment type="caution">
    <text evidence="2">The sequence shown here is derived from an EMBL/GenBank/DDBJ whole genome shotgun (WGS) entry which is preliminary data.</text>
</comment>
<gene>
    <name evidence="2" type="ORF">THAOC_32029</name>
</gene>